<organism evidence="2 5">
    <name type="scientific">Sulfolobus acidocaldarius</name>
    <dbReference type="NCBI Taxonomy" id="2285"/>
    <lineage>
        <taxon>Archaea</taxon>
        <taxon>Thermoproteota</taxon>
        <taxon>Thermoprotei</taxon>
        <taxon>Sulfolobales</taxon>
        <taxon>Sulfolobaceae</taxon>
        <taxon>Sulfolobus</taxon>
    </lineage>
</organism>
<evidence type="ECO:0000313" key="4">
    <source>
        <dbReference type="Proteomes" id="UP000060043"/>
    </source>
</evidence>
<keyword evidence="1" id="KW-0812">Transmembrane</keyword>
<dbReference type="EMBL" id="CP013695">
    <property type="protein sequence ID" value="ALU30708.1"/>
    <property type="molecule type" value="Genomic_DNA"/>
</dbReference>
<protein>
    <submittedName>
        <fullName evidence="2">Uncharacterized protein</fullName>
    </submittedName>
</protein>
<name>A0A0U2WVB9_9CREN</name>
<reference evidence="4 5" key="1">
    <citation type="submission" date="2015-12" db="EMBL/GenBank/DDBJ databases">
        <title>A stable core within a dynamic pangenome in Sulfolobus acidocaldarius.</title>
        <authorList>
            <person name="Anderson R."/>
            <person name="Kouris A."/>
            <person name="Seward C."/>
            <person name="Campbell K."/>
            <person name="Whitaker R."/>
        </authorList>
    </citation>
    <scope>NUCLEOTIDE SEQUENCE [LARGE SCALE GENOMIC DNA]</scope>
    <source>
        <strain evidence="2 5">GG12-C01-09</strain>
        <strain evidence="3 4">NG05B_CO5_07</strain>
    </source>
</reference>
<dbReference type="EMBL" id="CP013694">
    <property type="protein sequence ID" value="ALU30018.1"/>
    <property type="molecule type" value="Genomic_DNA"/>
</dbReference>
<keyword evidence="1" id="KW-1133">Transmembrane helix</keyword>
<dbReference type="AlphaFoldDB" id="A0A0U2WVB9"/>
<keyword evidence="1" id="KW-0472">Membrane</keyword>
<evidence type="ECO:0000313" key="5">
    <source>
        <dbReference type="Proteomes" id="UP000065473"/>
    </source>
</evidence>
<evidence type="ECO:0000256" key="1">
    <source>
        <dbReference type="SAM" id="Phobius"/>
    </source>
</evidence>
<dbReference type="Proteomes" id="UP000060043">
    <property type="component" value="Chromosome"/>
</dbReference>
<dbReference type="Proteomes" id="UP000065473">
    <property type="component" value="Chromosome"/>
</dbReference>
<feature type="transmembrane region" description="Helical" evidence="1">
    <location>
        <begin position="65"/>
        <end position="90"/>
    </location>
</feature>
<evidence type="ECO:0000313" key="3">
    <source>
        <dbReference type="EMBL" id="ALU30708.1"/>
    </source>
</evidence>
<accession>A0A0U2WVB9</accession>
<proteinExistence type="predicted"/>
<dbReference type="GeneID" id="14552365"/>
<gene>
    <name evidence="2" type="ORF">ATY89_08775</name>
    <name evidence="3" type="ORF">ATZ20_00185</name>
</gene>
<feature type="transmembrane region" description="Helical" evidence="1">
    <location>
        <begin position="139"/>
        <end position="158"/>
    </location>
</feature>
<evidence type="ECO:0000313" key="2">
    <source>
        <dbReference type="EMBL" id="ALU30018.1"/>
    </source>
</evidence>
<sequence>MGEGKEEKVIYAMEIKKNKFPGYRYKLIATTERVIKRDLKRNYEENIGYNEIGYLKIHKRRSLPYIIVGSILLSIGLVYFGVYIALLLAMNNVPPFNNVNILSLANSGPFTYTTNSRIGPVDNAIAQHYITPYLTFGNLFILMTVLWFIAGLFIYQGISGLRYGLKKRTRLEIGGRRNINSSFVYWRFEVVEGSKVLENFAEIVKKKVDEFKNQVNPGT</sequence>
<dbReference type="RefSeq" id="WP_011278674.1">
    <property type="nucleotide sequence ID" value="NZ_BHWZ01000004.1"/>
</dbReference>